<organism evidence="4 5">
    <name type="scientific">Pendulispora rubella</name>
    <dbReference type="NCBI Taxonomy" id="2741070"/>
    <lineage>
        <taxon>Bacteria</taxon>
        <taxon>Pseudomonadati</taxon>
        <taxon>Myxococcota</taxon>
        <taxon>Myxococcia</taxon>
        <taxon>Myxococcales</taxon>
        <taxon>Sorangiineae</taxon>
        <taxon>Pendulisporaceae</taxon>
        <taxon>Pendulispora</taxon>
    </lineage>
</organism>
<feature type="transmembrane region" description="Helical" evidence="2">
    <location>
        <begin position="128"/>
        <end position="148"/>
    </location>
</feature>
<dbReference type="Proteomes" id="UP001374803">
    <property type="component" value="Chromosome"/>
</dbReference>
<evidence type="ECO:0000313" key="5">
    <source>
        <dbReference type="Proteomes" id="UP001374803"/>
    </source>
</evidence>
<dbReference type="EMBL" id="CP089983">
    <property type="protein sequence ID" value="WXB08228.1"/>
    <property type="molecule type" value="Genomic_DNA"/>
</dbReference>
<dbReference type="Pfam" id="PF21001">
    <property type="entry name" value="YqiJ_N"/>
    <property type="match status" value="1"/>
</dbReference>
<feature type="region of interest" description="Disordered" evidence="1">
    <location>
        <begin position="239"/>
        <end position="264"/>
    </location>
</feature>
<protein>
    <submittedName>
        <fullName evidence="4">YqiJ family protein</fullName>
    </submittedName>
</protein>
<sequence>MFAFLNHWSNAPFLVMLGLVAVIVFLQAAGLMGLVAEGGSDHEVNVDADHDVDLNHDVDADGDADADQDADSDADADGWHGALSYFGVGRVPLMVLAVTWLLFTGFSGILFNSFAYVRFGGTFVYPGWVLPVTYGTSLAVGLVATRLFSRVLGRIFDLGTRGATAKHELSGRIGVVASPELGSKFGEIRVRDERGNELLVHARIETGEDPLKLGEEVVLVDYDTESEMFLATSAAFEIRPGPKRPAGGEMGPRKGLDGERKGRK</sequence>
<feature type="domain" description="Inner membrane protein YqiJ N-terminal" evidence="3">
    <location>
        <begin position="10"/>
        <end position="131"/>
    </location>
</feature>
<feature type="transmembrane region" description="Helical" evidence="2">
    <location>
        <begin position="12"/>
        <end position="35"/>
    </location>
</feature>
<keyword evidence="2" id="KW-0812">Transmembrane</keyword>
<gene>
    <name evidence="4" type="ORF">LVJ94_13410</name>
</gene>
<reference evidence="4" key="1">
    <citation type="submission" date="2021-12" db="EMBL/GenBank/DDBJ databases">
        <title>Discovery of the Pendulisporaceae a myxobacterial family with distinct sporulation behavior and unique specialized metabolism.</title>
        <authorList>
            <person name="Garcia R."/>
            <person name="Popoff A."/>
            <person name="Bader C.D."/>
            <person name="Loehr J."/>
            <person name="Walesch S."/>
            <person name="Walt C."/>
            <person name="Boldt J."/>
            <person name="Bunk B."/>
            <person name="Haeckl F.J.F.P.J."/>
            <person name="Gunesch A.P."/>
            <person name="Birkelbach J."/>
            <person name="Nuebel U."/>
            <person name="Pietschmann T."/>
            <person name="Bach T."/>
            <person name="Mueller R."/>
        </authorList>
    </citation>
    <scope>NUCLEOTIDE SEQUENCE</scope>
    <source>
        <strain evidence="4">MSr11367</strain>
    </source>
</reference>
<dbReference type="InterPro" id="IPR048376">
    <property type="entry name" value="YqiJ_N"/>
</dbReference>
<feature type="transmembrane region" description="Helical" evidence="2">
    <location>
        <begin position="93"/>
        <end position="116"/>
    </location>
</feature>
<keyword evidence="2" id="KW-0472">Membrane</keyword>
<evidence type="ECO:0000256" key="1">
    <source>
        <dbReference type="SAM" id="MobiDB-lite"/>
    </source>
</evidence>
<feature type="compositionally biased region" description="Basic and acidic residues" evidence="1">
    <location>
        <begin position="251"/>
        <end position="264"/>
    </location>
</feature>
<keyword evidence="2" id="KW-1133">Transmembrane helix</keyword>
<keyword evidence="5" id="KW-1185">Reference proteome</keyword>
<evidence type="ECO:0000256" key="2">
    <source>
        <dbReference type="SAM" id="Phobius"/>
    </source>
</evidence>
<evidence type="ECO:0000313" key="4">
    <source>
        <dbReference type="EMBL" id="WXB08228.1"/>
    </source>
</evidence>
<accession>A0ABZ2LBD5</accession>
<proteinExistence type="predicted"/>
<dbReference type="RefSeq" id="WP_394837903.1">
    <property type="nucleotide sequence ID" value="NZ_CP089929.1"/>
</dbReference>
<evidence type="ECO:0000259" key="3">
    <source>
        <dbReference type="Pfam" id="PF21001"/>
    </source>
</evidence>
<name>A0ABZ2LBD5_9BACT</name>